<keyword evidence="5" id="KW-0677">Repeat</keyword>
<dbReference type="GO" id="GO:0005524">
    <property type="term" value="F:ATP binding"/>
    <property type="evidence" value="ECO:0007669"/>
    <property type="project" value="InterPro"/>
</dbReference>
<dbReference type="FunFam" id="1.10.510.10:FF:000095">
    <property type="entry name" value="protein STRUBBELIG-RECEPTOR FAMILY 8"/>
    <property type="match status" value="1"/>
</dbReference>
<evidence type="ECO:0000256" key="2">
    <source>
        <dbReference type="ARBA" id="ARBA00022614"/>
    </source>
</evidence>
<dbReference type="InterPro" id="IPR001611">
    <property type="entry name" value="Leu-rich_rpt"/>
</dbReference>
<comment type="subcellular location">
    <subcellularLocation>
        <location evidence="1">Membrane</location>
    </subcellularLocation>
</comment>
<evidence type="ECO:0000259" key="11">
    <source>
        <dbReference type="PROSITE" id="PS50011"/>
    </source>
</evidence>
<dbReference type="PROSITE" id="PS50011">
    <property type="entry name" value="PROTEIN_KINASE_DOM"/>
    <property type="match status" value="1"/>
</dbReference>
<dbReference type="Pfam" id="PF00069">
    <property type="entry name" value="Pkinase"/>
    <property type="match status" value="1"/>
</dbReference>
<evidence type="ECO:0000256" key="10">
    <source>
        <dbReference type="SAM" id="Phobius"/>
    </source>
</evidence>
<evidence type="ECO:0000256" key="1">
    <source>
        <dbReference type="ARBA" id="ARBA00004370"/>
    </source>
</evidence>
<feature type="compositionally biased region" description="Low complexity" evidence="9">
    <location>
        <begin position="291"/>
        <end position="303"/>
    </location>
</feature>
<dbReference type="EMBL" id="GGEC01024652">
    <property type="protein sequence ID" value="MBX05136.1"/>
    <property type="molecule type" value="Transcribed_RNA"/>
</dbReference>
<keyword evidence="2" id="KW-0433">Leucine-rich repeat</keyword>
<protein>
    <submittedName>
        <fullName evidence="12">Uncharacterized protein MANES_16G003200</fullName>
    </submittedName>
</protein>
<dbReference type="SUPFAM" id="SSF52058">
    <property type="entry name" value="L domain-like"/>
    <property type="match status" value="1"/>
</dbReference>
<dbReference type="InterPro" id="IPR013210">
    <property type="entry name" value="LRR_N_plant-typ"/>
</dbReference>
<evidence type="ECO:0000256" key="9">
    <source>
        <dbReference type="SAM" id="MobiDB-lite"/>
    </source>
</evidence>
<evidence type="ECO:0000256" key="8">
    <source>
        <dbReference type="ARBA" id="ARBA00023170"/>
    </source>
</evidence>
<dbReference type="GO" id="GO:0004672">
    <property type="term" value="F:protein kinase activity"/>
    <property type="evidence" value="ECO:0007669"/>
    <property type="project" value="InterPro"/>
</dbReference>
<evidence type="ECO:0000256" key="5">
    <source>
        <dbReference type="ARBA" id="ARBA00022737"/>
    </source>
</evidence>
<sequence>MALKRVSLCSFYLTPSSSFSDSVRVLVLLVSLFSASLLLVHCTTDASDVQAIQVLYTSLGSPSQLTNWKTDGGDPCGESWKGITCQGSAVVSIQISGLRLSGTMGYLLSNLLSLRTFDLSGNNIHDSIPYQLPPNLTSLNLARNNLSGNLPYSIASMLSLAYLNISSNSLSQSVGEIFSNLSLLSTMDLSFNNFSGDLPGSFSSLSNLSTFFVQNNQLSGSLNILGGLPLTTLNVANNHFSGWIPQELSSIPNFIYNGNSFNNGPAPPPPPYTPPPSSGSRNHSHSRSRAHTSPSSSGPSSQSGMTLTVGAIVGIALGSVFLILVAILALVFCNRRDKRKDIGSIVSRGSCAGGTSDVNKEMQEQRVKNMAAVTALKPPSAETLVINKLPGNSGSIKRMKSPITATSYTVASLQMATNSFSQEYLIGEGSLGRVYKAEFPNGKIMAVKKIDNSALSLQEEDNFLEAVSNMSRLRHPNIVSLLGYCAEHGQRLLVYEYIEKGSLHDMLHFTDDGSKTLSWNARVRISLSTARALEYLHEVCLPSVVHRNFKSANILLDEEFNPHLSDCGLAALNPNTERQISTQMVGSFGYSAPEFALSGVYTVKSDVYSFGVVMLELLTGRKPLDSSRPRPEQSLVRWATPQLHDIDALAKMVDPSLNGIYPAKSLSRFADIIALCIQPEPEFRPPMSEVVQALVRLVQRASVVKRHSNDDSAFTYKTPDQEAIDMSF</sequence>
<dbReference type="InterPro" id="IPR046959">
    <property type="entry name" value="PRK1-6/SRF4-like"/>
</dbReference>
<dbReference type="PANTHER" id="PTHR48007:SF34">
    <property type="entry name" value="PROTEIN STRUBBELIG-RECEPTOR FAMILY 8 ISOFORM X1"/>
    <property type="match status" value="1"/>
</dbReference>
<dbReference type="SUPFAM" id="SSF56112">
    <property type="entry name" value="Protein kinase-like (PK-like)"/>
    <property type="match status" value="1"/>
</dbReference>
<keyword evidence="7 10" id="KW-0472">Membrane</keyword>
<evidence type="ECO:0000256" key="4">
    <source>
        <dbReference type="ARBA" id="ARBA00022729"/>
    </source>
</evidence>
<keyword evidence="6 10" id="KW-1133">Transmembrane helix</keyword>
<evidence type="ECO:0000256" key="7">
    <source>
        <dbReference type="ARBA" id="ARBA00023136"/>
    </source>
</evidence>
<proteinExistence type="predicted"/>
<keyword evidence="4" id="KW-0732">Signal</keyword>
<dbReference type="Gene3D" id="1.10.510.10">
    <property type="entry name" value="Transferase(Phosphotransferase) domain 1"/>
    <property type="match status" value="1"/>
</dbReference>
<dbReference type="FunFam" id="3.80.10.10:FF:000062">
    <property type="entry name" value="protein STRUBBELIG-RECEPTOR FAMILY 3"/>
    <property type="match status" value="1"/>
</dbReference>
<accession>A0A2P2KHE3</accession>
<feature type="domain" description="Protein kinase" evidence="11">
    <location>
        <begin position="420"/>
        <end position="697"/>
    </location>
</feature>
<evidence type="ECO:0000256" key="3">
    <source>
        <dbReference type="ARBA" id="ARBA00022692"/>
    </source>
</evidence>
<dbReference type="InterPro" id="IPR032675">
    <property type="entry name" value="LRR_dom_sf"/>
</dbReference>
<dbReference type="Gene3D" id="3.30.200.20">
    <property type="entry name" value="Phosphorylase Kinase, domain 1"/>
    <property type="match status" value="1"/>
</dbReference>
<name>A0A2P2KHE3_RHIMU</name>
<evidence type="ECO:0000256" key="6">
    <source>
        <dbReference type="ARBA" id="ARBA00022989"/>
    </source>
</evidence>
<dbReference type="PANTHER" id="PTHR48007">
    <property type="entry name" value="LEUCINE-RICH REPEAT RECEPTOR-LIKE PROTEIN KINASE PXC1"/>
    <property type="match status" value="1"/>
</dbReference>
<dbReference type="GO" id="GO:0016020">
    <property type="term" value="C:membrane"/>
    <property type="evidence" value="ECO:0007669"/>
    <property type="project" value="UniProtKB-SubCell"/>
</dbReference>
<dbReference type="Pfam" id="PF00560">
    <property type="entry name" value="LRR_1"/>
    <property type="match status" value="2"/>
</dbReference>
<reference evidence="12" key="1">
    <citation type="submission" date="2018-02" db="EMBL/GenBank/DDBJ databases">
        <title>Rhizophora mucronata_Transcriptome.</title>
        <authorList>
            <person name="Meera S.P."/>
            <person name="Sreeshan A."/>
            <person name="Augustine A."/>
        </authorList>
    </citation>
    <scope>NUCLEOTIDE SEQUENCE</scope>
    <source>
        <tissue evidence="12">Leaf</tissue>
    </source>
</reference>
<feature type="region of interest" description="Disordered" evidence="9">
    <location>
        <begin position="262"/>
        <end position="303"/>
    </location>
</feature>
<dbReference type="Pfam" id="PF08263">
    <property type="entry name" value="LRRNT_2"/>
    <property type="match status" value="1"/>
</dbReference>
<dbReference type="InterPro" id="IPR011009">
    <property type="entry name" value="Kinase-like_dom_sf"/>
</dbReference>
<organism evidence="12">
    <name type="scientific">Rhizophora mucronata</name>
    <name type="common">Asiatic mangrove</name>
    <dbReference type="NCBI Taxonomy" id="61149"/>
    <lineage>
        <taxon>Eukaryota</taxon>
        <taxon>Viridiplantae</taxon>
        <taxon>Streptophyta</taxon>
        <taxon>Embryophyta</taxon>
        <taxon>Tracheophyta</taxon>
        <taxon>Spermatophyta</taxon>
        <taxon>Magnoliopsida</taxon>
        <taxon>eudicotyledons</taxon>
        <taxon>Gunneridae</taxon>
        <taxon>Pentapetalae</taxon>
        <taxon>rosids</taxon>
        <taxon>fabids</taxon>
        <taxon>Malpighiales</taxon>
        <taxon>Rhizophoraceae</taxon>
        <taxon>Rhizophora</taxon>
    </lineage>
</organism>
<dbReference type="InterPro" id="IPR000719">
    <property type="entry name" value="Prot_kinase_dom"/>
</dbReference>
<dbReference type="CDD" id="cd14066">
    <property type="entry name" value="STKc_IRAK"/>
    <property type="match status" value="1"/>
</dbReference>
<dbReference type="FunFam" id="3.30.200.20:FF:000125">
    <property type="entry name" value="Protein STRUBBELIG-RECEPTOR FAMILY 8"/>
    <property type="match status" value="1"/>
</dbReference>
<keyword evidence="3 10" id="KW-0812">Transmembrane</keyword>
<dbReference type="AlphaFoldDB" id="A0A2P2KHE3"/>
<feature type="compositionally biased region" description="Pro residues" evidence="9">
    <location>
        <begin position="265"/>
        <end position="277"/>
    </location>
</feature>
<keyword evidence="8" id="KW-0675">Receptor</keyword>
<feature type="transmembrane region" description="Helical" evidence="10">
    <location>
        <begin position="307"/>
        <end position="332"/>
    </location>
</feature>
<dbReference type="Gene3D" id="3.80.10.10">
    <property type="entry name" value="Ribonuclease Inhibitor"/>
    <property type="match status" value="1"/>
</dbReference>
<dbReference type="Pfam" id="PF13855">
    <property type="entry name" value="LRR_8"/>
    <property type="match status" value="1"/>
</dbReference>
<evidence type="ECO:0000313" key="12">
    <source>
        <dbReference type="EMBL" id="MBX05136.1"/>
    </source>
</evidence>